<evidence type="ECO:0000313" key="2">
    <source>
        <dbReference type="EMBL" id="PGH12754.1"/>
    </source>
</evidence>
<accession>A0A2B7XLX2</accession>
<proteinExistence type="predicted"/>
<feature type="compositionally biased region" description="Polar residues" evidence="1">
    <location>
        <begin position="34"/>
        <end position="46"/>
    </location>
</feature>
<organism evidence="2 3">
    <name type="scientific">Helicocarpus griseus UAMH5409</name>
    <dbReference type="NCBI Taxonomy" id="1447875"/>
    <lineage>
        <taxon>Eukaryota</taxon>
        <taxon>Fungi</taxon>
        <taxon>Dikarya</taxon>
        <taxon>Ascomycota</taxon>
        <taxon>Pezizomycotina</taxon>
        <taxon>Eurotiomycetes</taxon>
        <taxon>Eurotiomycetidae</taxon>
        <taxon>Onygenales</taxon>
        <taxon>Ajellomycetaceae</taxon>
        <taxon>Helicocarpus</taxon>
    </lineage>
</organism>
<feature type="compositionally biased region" description="Polar residues" evidence="1">
    <location>
        <begin position="164"/>
        <end position="183"/>
    </location>
</feature>
<dbReference type="AlphaFoldDB" id="A0A2B7XLX2"/>
<evidence type="ECO:0000256" key="1">
    <source>
        <dbReference type="SAM" id="MobiDB-lite"/>
    </source>
</evidence>
<feature type="compositionally biased region" description="Low complexity" evidence="1">
    <location>
        <begin position="10"/>
        <end position="22"/>
    </location>
</feature>
<feature type="compositionally biased region" description="Polar residues" evidence="1">
    <location>
        <begin position="84"/>
        <end position="94"/>
    </location>
</feature>
<dbReference type="Proteomes" id="UP000223968">
    <property type="component" value="Unassembled WGS sequence"/>
</dbReference>
<evidence type="ECO:0000313" key="3">
    <source>
        <dbReference type="Proteomes" id="UP000223968"/>
    </source>
</evidence>
<feature type="region of interest" description="Disordered" evidence="1">
    <location>
        <begin position="1"/>
        <end position="201"/>
    </location>
</feature>
<gene>
    <name evidence="2" type="ORF">AJ79_04115</name>
</gene>
<reference evidence="2 3" key="1">
    <citation type="submission" date="2017-10" db="EMBL/GenBank/DDBJ databases">
        <title>Comparative genomics in systemic dimorphic fungi from Ajellomycetaceae.</title>
        <authorList>
            <person name="Munoz J.F."/>
            <person name="Mcewen J.G."/>
            <person name="Clay O.K."/>
            <person name="Cuomo C.A."/>
        </authorList>
    </citation>
    <scope>NUCLEOTIDE SEQUENCE [LARGE SCALE GENOMIC DNA]</scope>
    <source>
        <strain evidence="2 3">UAMH5409</strain>
    </source>
</reference>
<keyword evidence="3" id="KW-1185">Reference proteome</keyword>
<feature type="compositionally biased region" description="Basic and acidic residues" evidence="1">
    <location>
        <begin position="114"/>
        <end position="124"/>
    </location>
</feature>
<name>A0A2B7XLX2_9EURO</name>
<comment type="caution">
    <text evidence="2">The sequence shown here is derived from an EMBL/GenBank/DDBJ whole genome shotgun (WGS) entry which is preliminary data.</text>
</comment>
<feature type="compositionally biased region" description="Polar residues" evidence="1">
    <location>
        <begin position="131"/>
        <end position="154"/>
    </location>
</feature>
<dbReference type="EMBL" id="PDNB01000054">
    <property type="protein sequence ID" value="PGH12754.1"/>
    <property type="molecule type" value="Genomic_DNA"/>
</dbReference>
<protein>
    <submittedName>
        <fullName evidence="2">Uncharacterized protein</fullName>
    </submittedName>
</protein>
<sequence length="201" mass="21688">MPQHKDSRESPPGSSDGSISSGRATYASTERRGNSPTPTGRTQESQIVHVPRSEDDLRGLGNRFHGSYPQDNQMSYPTGEALELSQSDDNNSGGARNMEMTTAGRVHAASQDRSNNDRLGEPTPRRFQPNGAGSTPRSESQEGGSGNTGDNHVNGNGHLARLMANSTSDGQNTDSDGSELDSSQEGHRPVQHPRNYTWRSR</sequence>